<proteinExistence type="predicted"/>
<accession>A0ABQ3EG76</accession>
<dbReference type="NCBIfam" id="TIGR04255">
    <property type="entry name" value="sporadTIGR04255"/>
    <property type="match status" value="1"/>
</dbReference>
<dbReference type="RefSeq" id="WP_138895725.1">
    <property type="nucleotide sequence ID" value="NZ_BMVO01000040.1"/>
</dbReference>
<comment type="caution">
    <text evidence="1">The sequence shown here is derived from an EMBL/GenBank/DDBJ whole genome shotgun (WGS) entry which is preliminary data.</text>
</comment>
<sequence length="275" mass="29882">MDTAERGALFEHAPADVPLPRAPLVRVIGQLRFGALSVLASDDGAAQSFVKALADDYPYVEQGLEQTLFVAPGQPVKPTEVGKVWRLRSADQQSVVALTNGALTLETANYTGRRLFCKELARLANILKTITSVPSYNRVAVRYSNRLVGKETLGQLPKLVHSELLGLVGVPLADGVRLAYTLSQSLLEVGDGAKLLAQFGHLPENSSFDPTLPAVPEPSWVLDLDSYTEYPNPRLPLSAEEESVSAAAKACTERAHTFFRWAITNDFLRHFGGDV</sequence>
<evidence type="ECO:0008006" key="3">
    <source>
        <dbReference type="Google" id="ProtNLM"/>
    </source>
</evidence>
<dbReference type="Proteomes" id="UP000599437">
    <property type="component" value="Unassembled WGS sequence"/>
</dbReference>
<reference evidence="2" key="1">
    <citation type="journal article" date="2019" name="Int. J. Syst. Evol. Microbiol.">
        <title>The Global Catalogue of Microorganisms (GCM) 10K type strain sequencing project: providing services to taxonomists for standard genome sequencing and annotation.</title>
        <authorList>
            <consortium name="The Broad Institute Genomics Platform"/>
            <consortium name="The Broad Institute Genome Sequencing Center for Infectious Disease"/>
            <person name="Wu L."/>
            <person name="Ma J."/>
        </authorList>
    </citation>
    <scope>NUCLEOTIDE SEQUENCE [LARGE SCALE GENOMIC DNA]</scope>
    <source>
        <strain evidence="2">JCM 4737</strain>
    </source>
</reference>
<evidence type="ECO:0000313" key="2">
    <source>
        <dbReference type="Proteomes" id="UP000599437"/>
    </source>
</evidence>
<name>A0ABQ3EG76_9ACTN</name>
<evidence type="ECO:0000313" key="1">
    <source>
        <dbReference type="EMBL" id="GHB31341.1"/>
    </source>
</evidence>
<dbReference type="InterPro" id="IPR026349">
    <property type="entry name" value="CHP04255"/>
</dbReference>
<dbReference type="EMBL" id="BMVO01000040">
    <property type="protein sequence ID" value="GHB31341.1"/>
    <property type="molecule type" value="Genomic_DNA"/>
</dbReference>
<organism evidence="1 2">
    <name type="scientific">Streptomyces chryseus</name>
    <dbReference type="NCBI Taxonomy" id="68186"/>
    <lineage>
        <taxon>Bacteria</taxon>
        <taxon>Bacillati</taxon>
        <taxon>Actinomycetota</taxon>
        <taxon>Actinomycetes</taxon>
        <taxon>Kitasatosporales</taxon>
        <taxon>Streptomycetaceae</taxon>
        <taxon>Streptomyces</taxon>
    </lineage>
</organism>
<protein>
    <recommendedName>
        <fullName evidence="3">TIGR04255 family protein</fullName>
    </recommendedName>
</protein>
<gene>
    <name evidence="1" type="ORF">GCM10010346_63410</name>
</gene>
<keyword evidence="2" id="KW-1185">Reference proteome</keyword>